<protein>
    <submittedName>
        <fullName evidence="1">Uncharacterized protein</fullName>
    </submittedName>
</protein>
<sequence>MIGTSYRGSVRRSAFHCVQRSSHKQGAGRTFINSHLTLHCHRPVVYIQREVVKK</sequence>
<accession>A0ABN9GR41</accession>
<comment type="caution">
    <text evidence="1">The sequence shown here is derived from an EMBL/GenBank/DDBJ whole genome shotgun (WGS) entry which is preliminary data.</text>
</comment>
<dbReference type="Proteomes" id="UP001162483">
    <property type="component" value="Unassembled WGS sequence"/>
</dbReference>
<evidence type="ECO:0000313" key="2">
    <source>
        <dbReference type="Proteomes" id="UP001162483"/>
    </source>
</evidence>
<proteinExistence type="predicted"/>
<reference evidence="1" key="1">
    <citation type="submission" date="2023-05" db="EMBL/GenBank/DDBJ databases">
        <authorList>
            <person name="Stuckert A."/>
        </authorList>
    </citation>
    <scope>NUCLEOTIDE SEQUENCE</scope>
</reference>
<gene>
    <name evidence="1" type="ORF">SPARVUS_LOCUS14622354</name>
</gene>
<organism evidence="1 2">
    <name type="scientific">Staurois parvus</name>
    <dbReference type="NCBI Taxonomy" id="386267"/>
    <lineage>
        <taxon>Eukaryota</taxon>
        <taxon>Metazoa</taxon>
        <taxon>Chordata</taxon>
        <taxon>Craniata</taxon>
        <taxon>Vertebrata</taxon>
        <taxon>Euteleostomi</taxon>
        <taxon>Amphibia</taxon>
        <taxon>Batrachia</taxon>
        <taxon>Anura</taxon>
        <taxon>Neobatrachia</taxon>
        <taxon>Ranoidea</taxon>
        <taxon>Ranidae</taxon>
        <taxon>Staurois</taxon>
    </lineage>
</organism>
<keyword evidence="2" id="KW-1185">Reference proteome</keyword>
<name>A0ABN9GR41_9NEOB</name>
<feature type="non-terminal residue" evidence="1">
    <location>
        <position position="54"/>
    </location>
</feature>
<dbReference type="EMBL" id="CATNWA010019205">
    <property type="protein sequence ID" value="CAI9611921.1"/>
    <property type="molecule type" value="Genomic_DNA"/>
</dbReference>
<evidence type="ECO:0000313" key="1">
    <source>
        <dbReference type="EMBL" id="CAI9611921.1"/>
    </source>
</evidence>